<reference evidence="2" key="2">
    <citation type="submission" date="2015-03" db="UniProtKB">
        <authorList>
            <consortium name="EnsemblPlants"/>
        </authorList>
    </citation>
    <scope>IDENTIFICATION</scope>
</reference>
<dbReference type="Proteomes" id="UP000032141">
    <property type="component" value="Chromosome C4"/>
</dbReference>
<feature type="compositionally biased region" description="Acidic residues" evidence="1">
    <location>
        <begin position="202"/>
        <end position="217"/>
    </location>
</feature>
<dbReference type="OMA" id="ETKWIIC"/>
<dbReference type="HOGENOM" id="CLU_1273797_0_0_1"/>
<protein>
    <submittedName>
        <fullName evidence="2">Uncharacterized protein</fullName>
    </submittedName>
</protein>
<keyword evidence="3" id="KW-1185">Reference proteome</keyword>
<accession>A0A0D3BNL8</accession>
<feature type="compositionally biased region" description="Acidic residues" evidence="1">
    <location>
        <begin position="145"/>
        <end position="157"/>
    </location>
</feature>
<dbReference type="EnsemblPlants" id="Bo4g004610.1">
    <property type="protein sequence ID" value="Bo4g004610.1"/>
    <property type="gene ID" value="Bo4g004610"/>
</dbReference>
<evidence type="ECO:0000313" key="3">
    <source>
        <dbReference type="Proteomes" id="UP000032141"/>
    </source>
</evidence>
<feature type="region of interest" description="Disordered" evidence="1">
    <location>
        <begin position="196"/>
        <end position="217"/>
    </location>
</feature>
<organism evidence="2 3">
    <name type="scientific">Brassica oleracea var. oleracea</name>
    <dbReference type="NCBI Taxonomy" id="109376"/>
    <lineage>
        <taxon>Eukaryota</taxon>
        <taxon>Viridiplantae</taxon>
        <taxon>Streptophyta</taxon>
        <taxon>Embryophyta</taxon>
        <taxon>Tracheophyta</taxon>
        <taxon>Spermatophyta</taxon>
        <taxon>Magnoliopsida</taxon>
        <taxon>eudicotyledons</taxon>
        <taxon>Gunneridae</taxon>
        <taxon>Pentapetalae</taxon>
        <taxon>rosids</taxon>
        <taxon>malvids</taxon>
        <taxon>Brassicales</taxon>
        <taxon>Brassicaceae</taxon>
        <taxon>Brassiceae</taxon>
        <taxon>Brassica</taxon>
    </lineage>
</organism>
<evidence type="ECO:0000313" key="2">
    <source>
        <dbReference type="EnsemblPlants" id="Bo4g004610.1"/>
    </source>
</evidence>
<reference evidence="2 3" key="1">
    <citation type="journal article" date="2014" name="Genome Biol.">
        <title>Transcriptome and methylome profiling reveals relics of genome dominance in the mesopolyploid Brassica oleracea.</title>
        <authorList>
            <person name="Parkin I.A."/>
            <person name="Koh C."/>
            <person name="Tang H."/>
            <person name="Robinson S.J."/>
            <person name="Kagale S."/>
            <person name="Clarke W.E."/>
            <person name="Town C.D."/>
            <person name="Nixon J."/>
            <person name="Krishnakumar V."/>
            <person name="Bidwell S.L."/>
            <person name="Denoeud F."/>
            <person name="Belcram H."/>
            <person name="Links M.G."/>
            <person name="Just J."/>
            <person name="Clarke C."/>
            <person name="Bender T."/>
            <person name="Huebert T."/>
            <person name="Mason A.S."/>
            <person name="Pires J.C."/>
            <person name="Barker G."/>
            <person name="Moore J."/>
            <person name="Walley P.G."/>
            <person name="Manoli S."/>
            <person name="Batley J."/>
            <person name="Edwards D."/>
            <person name="Nelson M.N."/>
            <person name="Wang X."/>
            <person name="Paterson A.H."/>
            <person name="King G."/>
            <person name="Bancroft I."/>
            <person name="Chalhoub B."/>
            <person name="Sharpe A.G."/>
        </authorList>
    </citation>
    <scope>NUCLEOTIDE SEQUENCE</scope>
    <source>
        <strain evidence="2 3">cv. TO1000</strain>
    </source>
</reference>
<sequence length="217" mass="24629">MVVWCKHCAKEVSGIRPDEKEPSFSSYRLFKLPWSSRQLCKEVFSMDNYEELVDPSTFIPRFTNDRPETKWIICGAAIYIAALSHDIADMGEETITYILNEFANTEAAEFNCELFHFAVYVTKRFVVFIEVSAAVCLSEESEASDESDNLSDLDGDPVESKNAPPASTAFEACTRMLESKGLVNYHLLKELLDPSRIKKKEDEEDPAEDEEQDKNVS</sequence>
<dbReference type="AlphaFoldDB" id="A0A0D3BNL8"/>
<proteinExistence type="predicted"/>
<evidence type="ECO:0000256" key="1">
    <source>
        <dbReference type="SAM" id="MobiDB-lite"/>
    </source>
</evidence>
<name>A0A0D3BNL8_BRAOL</name>
<dbReference type="STRING" id="109376.A0A0D3BNL8"/>
<feature type="region of interest" description="Disordered" evidence="1">
    <location>
        <begin position="145"/>
        <end position="165"/>
    </location>
</feature>
<dbReference type="eggNOG" id="KOG1598">
    <property type="taxonomic scope" value="Eukaryota"/>
</dbReference>
<dbReference type="Gramene" id="Bo4g004610.1">
    <property type="protein sequence ID" value="Bo4g004610.1"/>
    <property type="gene ID" value="Bo4g004610"/>
</dbReference>